<dbReference type="RefSeq" id="WP_002657512.1">
    <property type="nucleotide sequence ID" value="NZ_JH719942.1"/>
</dbReference>
<evidence type="ECO:0000259" key="3">
    <source>
        <dbReference type="PROSITE" id="PS51459"/>
    </source>
</evidence>
<dbReference type="InterPro" id="IPR036597">
    <property type="entry name" value="Fido-like_dom_sf"/>
</dbReference>
<dbReference type="GO" id="GO:0005524">
    <property type="term" value="F:ATP binding"/>
    <property type="evidence" value="ECO:0007669"/>
    <property type="project" value="UniProtKB-KW"/>
</dbReference>
<feature type="domain" description="Fido" evidence="3">
    <location>
        <begin position="242"/>
        <end position="391"/>
    </location>
</feature>
<evidence type="ECO:0000256" key="2">
    <source>
        <dbReference type="PIRSR" id="PIRSR640198-2"/>
    </source>
</evidence>
<dbReference type="PANTHER" id="PTHR13504:SF38">
    <property type="entry name" value="FIDO DOMAIN-CONTAINING PROTEIN"/>
    <property type="match status" value="1"/>
</dbReference>
<accession>J0NYB6</accession>
<evidence type="ECO:0000313" key="4">
    <source>
        <dbReference type="EMBL" id="EJF52509.1"/>
    </source>
</evidence>
<reference evidence="5" key="1">
    <citation type="journal article" date="2012" name="Stand. Genomic Sci.">
        <title>Permanent draft genome sequence of the gliding predator Saprospira grandis strain Sa g1 (= HR1).</title>
        <authorList>
            <person name="Mavromatis K."/>
            <person name="Chertkov O."/>
            <person name="Lapidus A."/>
            <person name="Nolan M."/>
            <person name="Lucas S."/>
            <person name="Tice H."/>
            <person name="Del Rio T.G."/>
            <person name="Cheng J.F."/>
            <person name="Han C."/>
            <person name="Tapia R."/>
            <person name="Bruce D."/>
            <person name="Goodwin L.A."/>
            <person name="Pitluck S."/>
            <person name="Huntemann M."/>
            <person name="Liolios K."/>
            <person name="Pagani I."/>
            <person name="Ivanova N."/>
            <person name="Mikhailova N."/>
            <person name="Pati A."/>
            <person name="Chen A."/>
            <person name="Palaniappan K."/>
            <person name="Land M."/>
            <person name="Brambilla E.M."/>
            <person name="Rohde M."/>
            <person name="Spring S."/>
            <person name="Goker M."/>
            <person name="Detter J.C."/>
            <person name="Bristow J."/>
            <person name="Eisen J.A."/>
            <person name="Markowitz V."/>
            <person name="Hugenholtz P."/>
            <person name="Kyrpides N.C."/>
            <person name="Klenk H.P."/>
            <person name="Woyke T."/>
        </authorList>
    </citation>
    <scope>NUCLEOTIDE SEQUENCE [LARGE SCALE GENOMIC DNA]</scope>
    <source>
        <strain evidence="5">DSM 2844</strain>
    </source>
</reference>
<evidence type="ECO:0000313" key="5">
    <source>
        <dbReference type="Proteomes" id="UP000005113"/>
    </source>
</evidence>
<dbReference type="OrthoDB" id="9814400at2"/>
<dbReference type="SUPFAM" id="SSF140931">
    <property type="entry name" value="Fic-like"/>
    <property type="match status" value="1"/>
</dbReference>
<dbReference type="Pfam" id="PF02661">
    <property type="entry name" value="Fic"/>
    <property type="match status" value="1"/>
</dbReference>
<dbReference type="InterPro" id="IPR040198">
    <property type="entry name" value="Fido_containing"/>
</dbReference>
<dbReference type="EMBL" id="JH719942">
    <property type="protein sequence ID" value="EJF52509.1"/>
    <property type="molecule type" value="Genomic_DNA"/>
</dbReference>
<feature type="binding site" evidence="2">
    <location>
        <begin position="334"/>
        <end position="341"/>
    </location>
    <ligand>
        <name>ATP</name>
        <dbReference type="ChEBI" id="CHEBI:30616"/>
    </ligand>
</feature>
<gene>
    <name evidence="4" type="ORF">SapgrDRAFT_0768</name>
</gene>
<name>J0NYB6_9BACT</name>
<dbReference type="PROSITE" id="PS51459">
    <property type="entry name" value="FIDO"/>
    <property type="match status" value="1"/>
</dbReference>
<dbReference type="AlphaFoldDB" id="J0NYB6"/>
<dbReference type="Gene3D" id="1.10.3290.10">
    <property type="entry name" value="Fido-like domain"/>
    <property type="match status" value="1"/>
</dbReference>
<dbReference type="HOGENOM" id="CLU_042149_0_0_10"/>
<dbReference type="InterPro" id="IPR003812">
    <property type="entry name" value="Fido"/>
</dbReference>
<feature type="active site" evidence="1">
    <location>
        <position position="330"/>
    </location>
</feature>
<keyword evidence="2" id="KW-0067">ATP-binding</keyword>
<sequence length="502" mass="57571">MQYSLRITVFRGRAAAEEGYLVGYGAIINALGLAVPYPEKLALISLKHRQYETEAWRVFSVRYQPEDDLWSQLVFALKYEGINLLFFKKLFETIAEKELLAFLALAPGGKYSRKIWFLYEWLMGQHLPLDDLKRGNYCLLLDERLQYGVRPERSARHRILNNLPGLPGFCPLIFRSQELDDCIAEGFSSWTNNFNSADLERASAYLVLKDSRASFSIEGERPRANQAWAWARLLGQAGQQPLSISLLEELQTVVLAGKQKRALGIRQQEGFIGEHDWATGQPMPEHISAKASDLENLLACYLASYEYLEEKEFPLVLLAAEMAFAFVFIHPFVDGNGRLHRYLFHHILGARGVQTSVWPISAAILNDLKGYHQVLSSYSAAVLPFIEWRESADHNVQISNETADYYRYFDVSRQAQFFCSCLAQIKAELLPKELAYLAAYDCFKRGLLEKMELSDAEISLLHQFLKQNQGRLSKRALKKEFIHFEQEEVNWAEACFARAFDF</sequence>
<dbReference type="PANTHER" id="PTHR13504">
    <property type="entry name" value="FIDO DOMAIN-CONTAINING PROTEIN DDB_G0283145"/>
    <property type="match status" value="1"/>
</dbReference>
<organism evidence="4 5">
    <name type="scientific">Saprospira grandis DSM 2844</name>
    <dbReference type="NCBI Taxonomy" id="694433"/>
    <lineage>
        <taxon>Bacteria</taxon>
        <taxon>Pseudomonadati</taxon>
        <taxon>Bacteroidota</taxon>
        <taxon>Saprospiria</taxon>
        <taxon>Saprospirales</taxon>
        <taxon>Saprospiraceae</taxon>
        <taxon>Saprospira</taxon>
    </lineage>
</organism>
<evidence type="ECO:0000256" key="1">
    <source>
        <dbReference type="PIRSR" id="PIRSR640198-1"/>
    </source>
</evidence>
<dbReference type="Proteomes" id="UP000005113">
    <property type="component" value="Unassembled WGS sequence"/>
</dbReference>
<proteinExistence type="predicted"/>
<keyword evidence="2" id="KW-0547">Nucleotide-binding</keyword>
<protein>
    <recommendedName>
        <fullName evidence="3">Fido domain-containing protein</fullName>
    </recommendedName>
</protein>